<feature type="domain" description="Reverse transcriptase RNase H-like" evidence="9">
    <location>
        <begin position="122"/>
        <end position="218"/>
    </location>
</feature>
<feature type="region of interest" description="Disordered" evidence="7">
    <location>
        <begin position="369"/>
        <end position="394"/>
    </location>
</feature>
<reference evidence="10" key="1">
    <citation type="submission" date="2018-05" db="EMBL/GenBank/DDBJ databases">
        <title>Draft genome of Mucuna pruriens seed.</title>
        <authorList>
            <person name="Nnadi N.E."/>
            <person name="Vos R."/>
            <person name="Hasami M.H."/>
            <person name="Devisetty U.K."/>
            <person name="Aguiy J.C."/>
        </authorList>
    </citation>
    <scope>NUCLEOTIDE SEQUENCE [LARGE SCALE GENOMIC DNA]</scope>
    <source>
        <strain evidence="10">JCA_2017</strain>
    </source>
</reference>
<dbReference type="Pfam" id="PF00078">
    <property type="entry name" value="RVT_1"/>
    <property type="match status" value="1"/>
</dbReference>
<dbReference type="CDD" id="cd09274">
    <property type="entry name" value="RNase_HI_RT_Ty3"/>
    <property type="match status" value="1"/>
</dbReference>
<keyword evidence="11" id="KW-1185">Reference proteome</keyword>
<evidence type="ECO:0000259" key="8">
    <source>
        <dbReference type="Pfam" id="PF00078"/>
    </source>
</evidence>
<dbReference type="PANTHER" id="PTHR35046">
    <property type="entry name" value="ZINC KNUCKLE (CCHC-TYPE) FAMILY PROTEIN"/>
    <property type="match status" value="1"/>
</dbReference>
<dbReference type="Gene3D" id="3.30.70.270">
    <property type="match status" value="1"/>
</dbReference>
<evidence type="ECO:0000259" key="9">
    <source>
        <dbReference type="Pfam" id="PF17917"/>
    </source>
</evidence>
<protein>
    <submittedName>
        <fullName evidence="10">Retrovirus-related Pol polyprotein from transposon 17.6</fullName>
    </submittedName>
</protein>
<accession>A0A371H3S1</accession>
<evidence type="ECO:0000313" key="11">
    <source>
        <dbReference type="Proteomes" id="UP000257109"/>
    </source>
</evidence>
<name>A0A371H3S1_MUCPR</name>
<evidence type="ECO:0000256" key="3">
    <source>
        <dbReference type="ARBA" id="ARBA00022722"/>
    </source>
</evidence>
<dbReference type="OrthoDB" id="415724at2759"/>
<keyword evidence="4" id="KW-0255">Endonuclease</keyword>
<evidence type="ECO:0000256" key="4">
    <source>
        <dbReference type="ARBA" id="ARBA00022759"/>
    </source>
</evidence>
<comment type="caution">
    <text evidence="10">The sequence shown here is derived from an EMBL/GenBank/DDBJ whole genome shotgun (WGS) entry which is preliminary data.</text>
</comment>
<dbReference type="Gene3D" id="3.30.420.10">
    <property type="entry name" value="Ribonuclease H-like superfamily/Ribonuclease H"/>
    <property type="match status" value="1"/>
</dbReference>
<evidence type="ECO:0000256" key="2">
    <source>
        <dbReference type="ARBA" id="ARBA00022695"/>
    </source>
</evidence>
<keyword evidence="2" id="KW-0548">Nucleotidyltransferase</keyword>
<dbReference type="GO" id="GO:0004519">
    <property type="term" value="F:endonuclease activity"/>
    <property type="evidence" value="ECO:0007669"/>
    <property type="project" value="UniProtKB-KW"/>
</dbReference>
<evidence type="ECO:0000256" key="6">
    <source>
        <dbReference type="ARBA" id="ARBA00022918"/>
    </source>
</evidence>
<sequence length="418" mass="48470">MRSASKEATSIYKMPCLEKPNRQVCCCLFCDILIYSTCLDDHLLHVKSVLKILRKETLFANLDKCVFCTHEVTFLGFVIGSHGIKVDEQKVKVIQDWLTPKTVGEVRSFHGLATPILALPKFSKSFELEWDSSSVGIEVVILQEGYPIACFSEKLKDAQLNYSTYDQELYALLRALQTWQHYLLPKEFMIHSHHEALKHLRGQGKLNKRHAKWYLSISKVKLMYQTKVSLRDWEDWIACMEFAYNRVFNSTTSYSPFELDYSFNPLSPLDLFPLPILPNCVNDEGFSKAQFEKKGEKYAKNANKGRKEAFFKEEDLVWVHLRKEIVSRLRKSKLFPRGNDLFKILIYPKSTQAPNLRSNSLQERDEDTYMGGHTQGIQKGKDEVDTPTLKDPMTRGRLKMIQEEVEQRFSMLKGQEKA</sequence>
<keyword evidence="1" id="KW-0808">Transferase</keyword>
<gene>
    <name evidence="10" type="primary">pol</name>
    <name evidence="10" type="ORF">CR513_19760</name>
</gene>
<keyword evidence="6" id="KW-0695">RNA-directed DNA polymerase</keyword>
<dbReference type="PANTHER" id="PTHR35046:SF9">
    <property type="entry name" value="RNA-DIRECTED DNA POLYMERASE"/>
    <property type="match status" value="1"/>
</dbReference>
<dbReference type="InterPro" id="IPR036397">
    <property type="entry name" value="RNaseH_sf"/>
</dbReference>
<evidence type="ECO:0000256" key="7">
    <source>
        <dbReference type="SAM" id="MobiDB-lite"/>
    </source>
</evidence>
<dbReference type="Pfam" id="PF17917">
    <property type="entry name" value="RT_RNaseH"/>
    <property type="match status" value="1"/>
</dbReference>
<feature type="non-terminal residue" evidence="10">
    <location>
        <position position="1"/>
    </location>
</feature>
<organism evidence="10 11">
    <name type="scientific">Mucuna pruriens</name>
    <name type="common">Velvet bean</name>
    <name type="synonym">Dolichos pruriens</name>
    <dbReference type="NCBI Taxonomy" id="157652"/>
    <lineage>
        <taxon>Eukaryota</taxon>
        <taxon>Viridiplantae</taxon>
        <taxon>Streptophyta</taxon>
        <taxon>Embryophyta</taxon>
        <taxon>Tracheophyta</taxon>
        <taxon>Spermatophyta</taxon>
        <taxon>Magnoliopsida</taxon>
        <taxon>eudicotyledons</taxon>
        <taxon>Gunneridae</taxon>
        <taxon>Pentapetalae</taxon>
        <taxon>rosids</taxon>
        <taxon>fabids</taxon>
        <taxon>Fabales</taxon>
        <taxon>Fabaceae</taxon>
        <taxon>Papilionoideae</taxon>
        <taxon>50 kb inversion clade</taxon>
        <taxon>NPAAA clade</taxon>
        <taxon>indigoferoid/millettioid clade</taxon>
        <taxon>Phaseoleae</taxon>
        <taxon>Mucuna</taxon>
    </lineage>
</organism>
<evidence type="ECO:0000256" key="5">
    <source>
        <dbReference type="ARBA" id="ARBA00022801"/>
    </source>
</evidence>
<evidence type="ECO:0000256" key="1">
    <source>
        <dbReference type="ARBA" id="ARBA00022679"/>
    </source>
</evidence>
<dbReference type="GO" id="GO:0003676">
    <property type="term" value="F:nucleic acid binding"/>
    <property type="evidence" value="ECO:0007669"/>
    <property type="project" value="InterPro"/>
</dbReference>
<keyword evidence="3" id="KW-0540">Nuclease</keyword>
<dbReference type="InterPro" id="IPR000477">
    <property type="entry name" value="RT_dom"/>
</dbReference>
<evidence type="ECO:0000313" key="10">
    <source>
        <dbReference type="EMBL" id="RDX97462.1"/>
    </source>
</evidence>
<dbReference type="GO" id="GO:0016787">
    <property type="term" value="F:hydrolase activity"/>
    <property type="evidence" value="ECO:0007669"/>
    <property type="project" value="UniProtKB-KW"/>
</dbReference>
<dbReference type="InterPro" id="IPR041373">
    <property type="entry name" value="RT_RNaseH"/>
</dbReference>
<dbReference type="InterPro" id="IPR043502">
    <property type="entry name" value="DNA/RNA_pol_sf"/>
</dbReference>
<dbReference type="EMBL" id="QJKJ01003650">
    <property type="protein sequence ID" value="RDX97462.1"/>
    <property type="molecule type" value="Genomic_DNA"/>
</dbReference>
<dbReference type="SUPFAM" id="SSF56672">
    <property type="entry name" value="DNA/RNA polymerases"/>
    <property type="match status" value="1"/>
</dbReference>
<dbReference type="AlphaFoldDB" id="A0A371H3S1"/>
<feature type="domain" description="Reverse transcriptase" evidence="8">
    <location>
        <begin position="21"/>
        <end position="79"/>
    </location>
</feature>
<keyword evidence="5" id="KW-0378">Hydrolase</keyword>
<dbReference type="Proteomes" id="UP000257109">
    <property type="component" value="Unassembled WGS sequence"/>
</dbReference>
<proteinExistence type="predicted"/>
<dbReference type="GO" id="GO:0003964">
    <property type="term" value="F:RNA-directed DNA polymerase activity"/>
    <property type="evidence" value="ECO:0007669"/>
    <property type="project" value="UniProtKB-KW"/>
</dbReference>
<dbReference type="InterPro" id="IPR043128">
    <property type="entry name" value="Rev_trsase/Diguanyl_cyclase"/>
</dbReference>